<organism evidence="2 3">
    <name type="scientific">Phakopsora pachyrhizi</name>
    <name type="common">Asian soybean rust disease fungus</name>
    <dbReference type="NCBI Taxonomy" id="170000"/>
    <lineage>
        <taxon>Eukaryota</taxon>
        <taxon>Fungi</taxon>
        <taxon>Dikarya</taxon>
        <taxon>Basidiomycota</taxon>
        <taxon>Pucciniomycotina</taxon>
        <taxon>Pucciniomycetes</taxon>
        <taxon>Pucciniales</taxon>
        <taxon>Phakopsoraceae</taxon>
        <taxon>Phakopsora</taxon>
    </lineage>
</organism>
<evidence type="ECO:0000256" key="1">
    <source>
        <dbReference type="SAM" id="Phobius"/>
    </source>
</evidence>
<keyword evidence="1" id="KW-1133">Transmembrane helix</keyword>
<evidence type="ECO:0000313" key="2">
    <source>
        <dbReference type="EMBL" id="CAH7672391.1"/>
    </source>
</evidence>
<dbReference type="EMBL" id="CALTRL010001401">
    <property type="protein sequence ID" value="CAH7672391.1"/>
    <property type="molecule type" value="Genomic_DNA"/>
</dbReference>
<comment type="caution">
    <text evidence="2">The sequence shown here is derived from an EMBL/GenBank/DDBJ whole genome shotgun (WGS) entry which is preliminary data.</text>
</comment>
<reference evidence="2" key="1">
    <citation type="submission" date="2022-06" db="EMBL/GenBank/DDBJ databases">
        <authorList>
            <consortium name="SYNGENTA / RWTH Aachen University"/>
        </authorList>
    </citation>
    <scope>NUCLEOTIDE SEQUENCE</scope>
</reference>
<dbReference type="Proteomes" id="UP001153365">
    <property type="component" value="Unassembled WGS sequence"/>
</dbReference>
<feature type="transmembrane region" description="Helical" evidence="1">
    <location>
        <begin position="49"/>
        <end position="73"/>
    </location>
</feature>
<proteinExistence type="predicted"/>
<protein>
    <submittedName>
        <fullName evidence="2">Expressed protein</fullName>
    </submittedName>
</protein>
<keyword evidence="3" id="KW-1185">Reference proteome</keyword>
<evidence type="ECO:0000313" key="3">
    <source>
        <dbReference type="Proteomes" id="UP001153365"/>
    </source>
</evidence>
<name>A0AAV0AVT0_PHAPC</name>
<sequence length="445" mass="51070">MNYKGVGGGEKETFCPNSIKSSSSENFEGIRVTTLTEFEGEELDLDQSIWYRIFRTVSFLGFLWFFLTVIYNFHPNFKLSDLRESYLVVDQNNLLDGAVVGLLQLLSEASDSVPSDACSQETRNYPPHTLLGLEAERAFRIDSVCLSVYHSKLQSFLDSDPSSLEYKSLRNHLSQSWLKSPFRVQKSSRNHLPIPKVLIYSDSPLDQSWYQQNPDYDRVNLSDRRIRQEELILNLQTNQNGVEVLENLSHSKLSLSPSSSLTLKTLNSLRNDPVIEKFLYLYHNGGVYVKENQKCQRKLKFWNKFHGIEAGGSGRWSIGFKSKISERGRSRSLRDLIEPSVMIGLDDEVNDSEKVWQSRLSRPIILSTKAMAFTSHHPILLDTIRRISIYKDDEQSAMTDSLVEYIGSMTEAQFHWSRLRKIPLEGIRLGDVLVLSKITFDQYVS</sequence>
<keyword evidence="1" id="KW-0472">Membrane</keyword>
<keyword evidence="1" id="KW-0812">Transmembrane</keyword>
<accession>A0AAV0AVT0</accession>
<gene>
    <name evidence="2" type="ORF">PPACK8108_LOCUS7196</name>
</gene>
<dbReference type="AlphaFoldDB" id="A0AAV0AVT0"/>